<name>A0A1H2EVK8_9GAMM</name>
<feature type="transmembrane region" description="Helical" evidence="6">
    <location>
        <begin position="195"/>
        <end position="216"/>
    </location>
</feature>
<evidence type="ECO:0000256" key="4">
    <source>
        <dbReference type="ARBA" id="ARBA00022989"/>
    </source>
</evidence>
<accession>A0A1H2EVK8</accession>
<dbReference type="PANTHER" id="PTHR10010">
    <property type="entry name" value="SOLUTE CARRIER FAMILY 34 SODIUM PHOSPHATE , MEMBER 2-RELATED"/>
    <property type="match status" value="1"/>
</dbReference>
<keyword evidence="4 6" id="KW-1133">Transmembrane helix</keyword>
<evidence type="ECO:0000313" key="7">
    <source>
        <dbReference type="EMBL" id="SDT99170.1"/>
    </source>
</evidence>
<evidence type="ECO:0000256" key="6">
    <source>
        <dbReference type="SAM" id="Phobius"/>
    </source>
</evidence>
<dbReference type="NCBIfam" id="NF037997">
    <property type="entry name" value="Na_Pi_symport"/>
    <property type="match status" value="1"/>
</dbReference>
<feature type="transmembrane region" description="Helical" evidence="6">
    <location>
        <begin position="156"/>
        <end position="174"/>
    </location>
</feature>
<feature type="transmembrane region" description="Helical" evidence="6">
    <location>
        <begin position="9"/>
        <end position="26"/>
    </location>
</feature>
<evidence type="ECO:0000313" key="8">
    <source>
        <dbReference type="Proteomes" id="UP000243063"/>
    </source>
</evidence>
<dbReference type="Pfam" id="PF02690">
    <property type="entry name" value="Na_Pi_cotrans"/>
    <property type="match status" value="1"/>
</dbReference>
<keyword evidence="8" id="KW-1185">Reference proteome</keyword>
<evidence type="ECO:0000256" key="2">
    <source>
        <dbReference type="ARBA" id="ARBA00022475"/>
    </source>
</evidence>
<keyword evidence="5 6" id="KW-0472">Membrane</keyword>
<dbReference type="EMBL" id="LT629780">
    <property type="protein sequence ID" value="SDT99170.1"/>
    <property type="molecule type" value="Genomic_DNA"/>
</dbReference>
<reference evidence="8" key="1">
    <citation type="submission" date="2016-10" db="EMBL/GenBank/DDBJ databases">
        <authorList>
            <person name="Varghese N."/>
            <person name="Submissions S."/>
        </authorList>
    </citation>
    <scope>NUCLEOTIDE SEQUENCE [LARGE SCALE GENOMIC DNA]</scope>
    <source>
        <strain evidence="8">CCTCC 2012022</strain>
    </source>
</reference>
<organism evidence="7 8">
    <name type="scientific">Geopseudomonas guangdongensis</name>
    <dbReference type="NCBI Taxonomy" id="1245526"/>
    <lineage>
        <taxon>Bacteria</taxon>
        <taxon>Pseudomonadati</taxon>
        <taxon>Pseudomonadota</taxon>
        <taxon>Gammaproteobacteria</taxon>
        <taxon>Pseudomonadales</taxon>
        <taxon>Pseudomonadaceae</taxon>
        <taxon>Geopseudomonas</taxon>
    </lineage>
</organism>
<gene>
    <name evidence="7" type="ORF">SAMN05216580_0863</name>
</gene>
<dbReference type="PANTHER" id="PTHR10010:SF46">
    <property type="entry name" value="SODIUM-DEPENDENT PHOSPHATE TRANSPORT PROTEIN 2B"/>
    <property type="match status" value="1"/>
</dbReference>
<protein>
    <submittedName>
        <fullName evidence="7">Phosphate:Na+ symporter</fullName>
    </submittedName>
</protein>
<proteinExistence type="predicted"/>
<evidence type="ECO:0000256" key="3">
    <source>
        <dbReference type="ARBA" id="ARBA00022692"/>
    </source>
</evidence>
<dbReference type="Proteomes" id="UP000243063">
    <property type="component" value="Chromosome I"/>
</dbReference>
<feature type="transmembrane region" description="Helical" evidence="6">
    <location>
        <begin position="236"/>
        <end position="258"/>
    </location>
</feature>
<dbReference type="AlphaFoldDB" id="A0A1H2EVK8"/>
<dbReference type="GO" id="GO:0005886">
    <property type="term" value="C:plasma membrane"/>
    <property type="evidence" value="ECO:0007669"/>
    <property type="project" value="UniProtKB-SubCell"/>
</dbReference>
<evidence type="ECO:0000256" key="1">
    <source>
        <dbReference type="ARBA" id="ARBA00004651"/>
    </source>
</evidence>
<comment type="subcellular location">
    <subcellularLocation>
        <location evidence="1">Cell membrane</location>
        <topology evidence="1">Multi-pass membrane protein</topology>
    </subcellularLocation>
</comment>
<sequence>MSKYSSNTIVIWLLLAALAVSFWFSAGWTRLAGGLALFLFGMQCLEEGLRLLAGGELERFLARATDRAWKSLSFGVLATVTVQSSTLVSLLTIAFLGTGLIGLGAGLCIVFGANLGTTSGIWLLALAGQSASLGDLALPLAVFGILLGFNGPRSKGVGRVLLGICFLFFGIDLIKGGFSDATEMFDPAQFKVPGILGILLFVGIGALVTAVVQSSHASLMLVLTALSSGQIDVDQAFALAIGTNVGGVVTAVVGALGGARAGMRLALANVIFNLVVAVLALLLLQPLTALVLLIAAQLGFAGNALLELALFHTLFNGLGVLLFLPLHRRLATALERWLPEVAEPHVLIAAVQGSAAPEAAKVPTRARYLDDNALDSADAAVQAVARELQHLARLSLEVICHALYLPIDQLRSAQIDEHALRESAQSASRGLDADQLYQQHIKGVYSDLVSYMGRLKANLDDAHQQAWIASQVVALQLVDAVKDAKHLQKNLGRQLNGQSAAFSAAYADLRRHMLWVLREIRTISLLDLPTEALRARLELFDGEAARFDAQFRERLFVAVREKGLDGMQASSLMNDLGYASRISQSLRNVLMLGLGEARELLPQLPFRSEDEAPLIHL</sequence>
<feature type="transmembrane region" description="Helical" evidence="6">
    <location>
        <begin position="308"/>
        <end position="326"/>
    </location>
</feature>
<dbReference type="GO" id="GO:0044341">
    <property type="term" value="P:sodium-dependent phosphate transport"/>
    <property type="evidence" value="ECO:0007669"/>
    <property type="project" value="InterPro"/>
</dbReference>
<feature type="transmembrane region" description="Helical" evidence="6">
    <location>
        <begin position="270"/>
        <end position="296"/>
    </location>
</feature>
<dbReference type="InterPro" id="IPR003841">
    <property type="entry name" value="Na/Pi_transpt"/>
</dbReference>
<keyword evidence="3 6" id="KW-0812">Transmembrane</keyword>
<keyword evidence="2" id="KW-1003">Cell membrane</keyword>
<dbReference type="GO" id="GO:0005436">
    <property type="term" value="F:sodium:phosphate symporter activity"/>
    <property type="evidence" value="ECO:0007669"/>
    <property type="project" value="InterPro"/>
</dbReference>
<dbReference type="STRING" id="1245526.SAMN05216580_0863"/>
<evidence type="ECO:0000256" key="5">
    <source>
        <dbReference type="ARBA" id="ARBA00023136"/>
    </source>
</evidence>